<proteinExistence type="predicted"/>
<dbReference type="Proteomes" id="UP001595755">
    <property type="component" value="Unassembled WGS sequence"/>
</dbReference>
<dbReference type="InterPro" id="IPR050789">
    <property type="entry name" value="Diverse_Enzym_Activities"/>
</dbReference>
<dbReference type="EMBL" id="JBHSED010000029">
    <property type="protein sequence ID" value="MFC4304575.1"/>
    <property type="molecule type" value="Genomic_DNA"/>
</dbReference>
<reference evidence="4" key="1">
    <citation type="journal article" date="2019" name="Int. J. Syst. Evol. Microbiol.">
        <title>The Global Catalogue of Microorganisms (GCM) 10K type strain sequencing project: providing services to taxonomists for standard genome sequencing and annotation.</title>
        <authorList>
            <consortium name="The Broad Institute Genomics Platform"/>
            <consortium name="The Broad Institute Genome Sequencing Center for Infectious Disease"/>
            <person name="Wu L."/>
            <person name="Ma J."/>
        </authorList>
    </citation>
    <scope>NUCLEOTIDE SEQUENCE [LARGE SCALE GENOMIC DNA]</scope>
    <source>
        <strain evidence="4">CGMCC 4.1641</strain>
    </source>
</reference>
<dbReference type="SUPFAM" id="SSF56601">
    <property type="entry name" value="beta-lactamase/transpeptidase-like"/>
    <property type="match status" value="1"/>
</dbReference>
<dbReference type="GO" id="GO:0016787">
    <property type="term" value="F:hydrolase activity"/>
    <property type="evidence" value="ECO:0007669"/>
    <property type="project" value="UniProtKB-KW"/>
</dbReference>
<comment type="caution">
    <text evidence="3">The sequence shown here is derived from an EMBL/GenBank/DDBJ whole genome shotgun (WGS) entry which is preliminary data.</text>
</comment>
<accession>A0ABV8SC37</accession>
<dbReference type="InterPro" id="IPR001466">
    <property type="entry name" value="Beta-lactam-related"/>
</dbReference>
<feature type="domain" description="Beta-lactamase-related" evidence="2">
    <location>
        <begin position="4"/>
        <end position="320"/>
    </location>
</feature>
<dbReference type="InterPro" id="IPR012338">
    <property type="entry name" value="Beta-lactam/transpept-like"/>
</dbReference>
<dbReference type="EC" id="3.-.-.-" evidence="3"/>
<evidence type="ECO:0000313" key="4">
    <source>
        <dbReference type="Proteomes" id="UP001595755"/>
    </source>
</evidence>
<dbReference type="PANTHER" id="PTHR43283:SF11">
    <property type="entry name" value="BETA-LACTAMASE-RELATED DOMAIN-CONTAINING PROTEIN"/>
    <property type="match status" value="1"/>
</dbReference>
<keyword evidence="4" id="KW-1185">Reference proteome</keyword>
<name>A0ABV8SC37_9BACL</name>
<dbReference type="Pfam" id="PF00144">
    <property type="entry name" value="Beta-lactamase"/>
    <property type="match status" value="1"/>
</dbReference>
<dbReference type="PANTHER" id="PTHR43283">
    <property type="entry name" value="BETA-LACTAMASE-RELATED"/>
    <property type="match status" value="1"/>
</dbReference>
<dbReference type="Gene3D" id="3.40.710.10">
    <property type="entry name" value="DD-peptidase/beta-lactamase superfamily"/>
    <property type="match status" value="1"/>
</dbReference>
<evidence type="ECO:0000313" key="3">
    <source>
        <dbReference type="EMBL" id="MFC4304575.1"/>
    </source>
</evidence>
<evidence type="ECO:0000259" key="2">
    <source>
        <dbReference type="Pfam" id="PF00144"/>
    </source>
</evidence>
<gene>
    <name evidence="3" type="ORF">ACFO1S_14190</name>
</gene>
<keyword evidence="1 3" id="KW-0378">Hydrolase</keyword>
<evidence type="ECO:0000256" key="1">
    <source>
        <dbReference type="ARBA" id="ARBA00022801"/>
    </source>
</evidence>
<protein>
    <submittedName>
        <fullName evidence="3">Serine hydrolase domain-containing protein</fullName>
        <ecNumber evidence="3">3.-.-.-</ecNumber>
    </submittedName>
</protein>
<sequence length="343" mass="38630">MFERLISVWIKNKQIPGAVVDVRMGDRRHIRFSGGHLFSDEASQPMTMSTVFDAASLTKVVVTLPSIVQLAQSGKLLLSDPIQKYVPKFRHDRVTIRHCLQHTSGLPADVPGYRNRYATGDLLREIVEQPLEFEPGRRVLYSDPGMILLGLIVSLVADQPLQDYAREHIFTPMGMHNSSFNPPESWKDRIAPTEWCETGYLHGVVHDEKAHRLGGASGSAGLFTSAADLSRYALGWLYPERYPLLSPEWVKKCFEAPIEQRGWGWQVWQGQEEILSCGKNWSIGSFGHTGFTGCSLWIDPVRELTVVFMTNAVHLGRDNAIRQLRPQLHDAVLSAISEQRSNE</sequence>
<organism evidence="3 4">
    <name type="scientific">Cohnella boryungensis</name>
    <dbReference type="NCBI Taxonomy" id="768479"/>
    <lineage>
        <taxon>Bacteria</taxon>
        <taxon>Bacillati</taxon>
        <taxon>Bacillota</taxon>
        <taxon>Bacilli</taxon>
        <taxon>Bacillales</taxon>
        <taxon>Paenibacillaceae</taxon>
        <taxon>Cohnella</taxon>
    </lineage>
</organism>